<comment type="caution">
    <text evidence="7">Lacks conserved residue(s) required for the propagation of feature annotation.</text>
</comment>
<dbReference type="PROSITE" id="PS01350">
    <property type="entry name" value="ISPF"/>
    <property type="match status" value="1"/>
</dbReference>
<comment type="similarity">
    <text evidence="7 8">Belongs to the IspF family.</text>
</comment>
<evidence type="ECO:0000256" key="1">
    <source>
        <dbReference type="ARBA" id="ARBA00000200"/>
    </source>
</evidence>
<dbReference type="PANTHER" id="PTHR43181">
    <property type="entry name" value="2-C-METHYL-D-ERYTHRITOL 2,4-CYCLODIPHOSPHATE SYNTHASE, CHLOROPLASTIC"/>
    <property type="match status" value="1"/>
</dbReference>
<dbReference type="UniPathway" id="UPA00056">
    <property type="reaction ID" value="UER00095"/>
</dbReference>
<feature type="binding site" evidence="7">
    <location>
        <position position="27"/>
    </location>
    <ligand>
        <name>a divalent metal cation</name>
        <dbReference type="ChEBI" id="CHEBI:60240"/>
    </ligand>
</feature>
<dbReference type="CDD" id="cd00554">
    <property type="entry name" value="MECDP_synthase"/>
    <property type="match status" value="1"/>
</dbReference>
<gene>
    <name evidence="7" type="primary">ispF</name>
    <name evidence="10" type="ORF">HNQ40_002650</name>
</gene>
<feature type="domain" description="2-C-methyl-D-erythritol 2,4-cyclodiphosphate synthase" evidence="9">
    <location>
        <begin position="2"/>
        <end position="139"/>
    </location>
</feature>
<comment type="subunit">
    <text evidence="7">Homotrimer.</text>
</comment>
<comment type="cofactor">
    <cofactor evidence="7">
        <name>a divalent metal cation</name>
        <dbReference type="ChEBI" id="CHEBI:60240"/>
    </cofactor>
    <text evidence="7">Binds 1 divalent metal cation per subunit.</text>
</comment>
<evidence type="ECO:0000313" key="10">
    <source>
        <dbReference type="EMBL" id="MBB6430844.1"/>
    </source>
</evidence>
<evidence type="ECO:0000256" key="2">
    <source>
        <dbReference type="ARBA" id="ARBA00004709"/>
    </source>
</evidence>
<dbReference type="InterPro" id="IPR020555">
    <property type="entry name" value="MECDP_synthase_CS"/>
</dbReference>
<dbReference type="PANTHER" id="PTHR43181:SF1">
    <property type="entry name" value="2-C-METHYL-D-ERYTHRITOL 2,4-CYCLODIPHOSPHATE SYNTHASE, CHLOROPLASTIC"/>
    <property type="match status" value="1"/>
</dbReference>
<evidence type="ECO:0000259" key="9">
    <source>
        <dbReference type="Pfam" id="PF02542"/>
    </source>
</evidence>
<feature type="binding site" evidence="7">
    <location>
        <begin position="46"/>
        <end position="50"/>
    </location>
    <ligand>
        <name>4-CDP-2-C-methyl-D-erythritol 2-phosphate</name>
        <dbReference type="ChEBI" id="CHEBI:57919"/>
    </ligand>
</feature>
<keyword evidence="5 7" id="KW-0414">Isoprene biosynthesis</keyword>
<evidence type="ECO:0000256" key="8">
    <source>
        <dbReference type="RuleBase" id="RU004395"/>
    </source>
</evidence>
<dbReference type="GO" id="GO:0008685">
    <property type="term" value="F:2-C-methyl-D-erythritol 2,4-cyclodiphosphate synthase activity"/>
    <property type="evidence" value="ECO:0007669"/>
    <property type="project" value="UniProtKB-UniRule"/>
</dbReference>
<evidence type="ECO:0000256" key="7">
    <source>
        <dbReference type="HAMAP-Rule" id="MF_00107"/>
    </source>
</evidence>
<evidence type="ECO:0000256" key="3">
    <source>
        <dbReference type="ARBA" id="ARBA00012579"/>
    </source>
</evidence>
<dbReference type="NCBIfam" id="TIGR00151">
    <property type="entry name" value="ispF"/>
    <property type="match status" value="1"/>
</dbReference>
<feature type="binding site" evidence="7">
    <location>
        <begin position="41"/>
        <end position="43"/>
    </location>
    <ligand>
        <name>4-CDP-2-C-methyl-D-erythritol 2-phosphate</name>
        <dbReference type="ChEBI" id="CHEBI:57919"/>
    </ligand>
</feature>
<dbReference type="InterPro" id="IPR003526">
    <property type="entry name" value="MECDP_synthase"/>
</dbReference>
<comment type="pathway">
    <text evidence="2 7">Isoprenoid biosynthesis; isopentenyl diphosphate biosynthesis via DXP pathway; isopentenyl diphosphate from 1-deoxy-D-xylulose 5-phosphate: step 4/6.</text>
</comment>
<protein>
    <recommendedName>
        <fullName evidence="3 7">2-C-methyl-D-erythritol 2,4-cyclodiphosphate synthase</fullName>
        <shortName evidence="7">MECDP-synthase</shortName>
        <shortName evidence="7">MECPP-synthase</shortName>
        <shortName evidence="7">MECPS</shortName>
        <ecNumber evidence="3 7">4.6.1.12</ecNumber>
    </recommendedName>
</protein>
<comment type="catalytic activity">
    <reaction evidence="1 7 8">
        <text>4-CDP-2-C-methyl-D-erythritol 2-phosphate = 2-C-methyl-D-erythritol 2,4-cyclic diphosphate + CMP</text>
        <dbReference type="Rhea" id="RHEA:23864"/>
        <dbReference type="ChEBI" id="CHEBI:57919"/>
        <dbReference type="ChEBI" id="CHEBI:58483"/>
        <dbReference type="ChEBI" id="CHEBI:60377"/>
        <dbReference type="EC" id="4.6.1.12"/>
    </reaction>
</comment>
<dbReference type="EC" id="4.6.1.12" evidence="3 7"/>
<comment type="caution">
    <text evidence="10">The sequence shown here is derived from an EMBL/GenBank/DDBJ whole genome shotgun (WGS) entry which is preliminary data.</text>
</comment>
<dbReference type="GO" id="GO:0046872">
    <property type="term" value="F:metal ion binding"/>
    <property type="evidence" value="ECO:0007669"/>
    <property type="project" value="UniProtKB-KW"/>
</dbReference>
<keyword evidence="11" id="KW-1185">Reference proteome</keyword>
<dbReference type="AlphaFoldDB" id="A0A7X0LLF1"/>
<feature type="site" description="Transition state stabilizer" evidence="7">
    <location>
        <position position="118"/>
    </location>
</feature>
<dbReference type="HAMAP" id="MF_00107">
    <property type="entry name" value="IspF"/>
    <property type="match status" value="1"/>
</dbReference>
<evidence type="ECO:0000313" key="11">
    <source>
        <dbReference type="Proteomes" id="UP000541810"/>
    </source>
</evidence>
<proteinExistence type="inferred from homology"/>
<dbReference type="EMBL" id="JACHGY010000001">
    <property type="protein sequence ID" value="MBB6430844.1"/>
    <property type="molecule type" value="Genomic_DNA"/>
</dbReference>
<dbReference type="Gene3D" id="3.30.1330.50">
    <property type="entry name" value="2-C-methyl-D-erythritol 2,4-cyclodiphosphate synthase"/>
    <property type="match status" value="1"/>
</dbReference>
<dbReference type="Proteomes" id="UP000541810">
    <property type="component" value="Unassembled WGS sequence"/>
</dbReference>
<evidence type="ECO:0000256" key="6">
    <source>
        <dbReference type="ARBA" id="ARBA00023239"/>
    </source>
</evidence>
<name>A0A7X0LLF1_9BACT</name>
<dbReference type="InterPro" id="IPR036571">
    <property type="entry name" value="MECDP_synthase_sf"/>
</dbReference>
<organism evidence="10 11">
    <name type="scientific">Algisphaera agarilytica</name>
    <dbReference type="NCBI Taxonomy" id="1385975"/>
    <lineage>
        <taxon>Bacteria</taxon>
        <taxon>Pseudomonadati</taxon>
        <taxon>Planctomycetota</taxon>
        <taxon>Phycisphaerae</taxon>
        <taxon>Phycisphaerales</taxon>
        <taxon>Phycisphaeraceae</taxon>
        <taxon>Algisphaera</taxon>
    </lineage>
</organism>
<reference evidence="10 11" key="1">
    <citation type="submission" date="2020-08" db="EMBL/GenBank/DDBJ databases">
        <title>Genomic Encyclopedia of Type Strains, Phase IV (KMG-IV): sequencing the most valuable type-strain genomes for metagenomic binning, comparative biology and taxonomic classification.</title>
        <authorList>
            <person name="Goeker M."/>
        </authorList>
    </citation>
    <scope>NUCLEOTIDE SEQUENCE [LARGE SCALE GENOMIC DNA]</scope>
    <source>
        <strain evidence="10 11">DSM 103725</strain>
    </source>
</reference>
<feature type="binding site" evidence="7">
    <location>
        <begin position="19"/>
        <end position="20"/>
    </location>
    <ligand>
        <name>4-CDP-2-C-methyl-D-erythritol 2-phosphate</name>
        <dbReference type="ChEBI" id="CHEBI:57919"/>
    </ligand>
</feature>
<evidence type="ECO:0000256" key="5">
    <source>
        <dbReference type="ARBA" id="ARBA00023229"/>
    </source>
</evidence>
<keyword evidence="4 7" id="KW-0479">Metal-binding</keyword>
<dbReference type="Pfam" id="PF02542">
    <property type="entry name" value="YgbB"/>
    <property type="match status" value="1"/>
</dbReference>
<evidence type="ECO:0000256" key="4">
    <source>
        <dbReference type="ARBA" id="ARBA00022723"/>
    </source>
</evidence>
<sequence length="144" mass="15393">MPLIVGGVELEHDRGCAAHSDGDVVYHAVTDAILGALGLDDIGQLFPDNDPQWKGADSSVFVREAVLRMDGAGYDIGNLDITVILQKPKLSPHKAAMHANLAELLHCEASRINLKGKTHEKVDALGENRAIACHVVVLLVPTES</sequence>
<dbReference type="GO" id="GO:0016114">
    <property type="term" value="P:terpenoid biosynthetic process"/>
    <property type="evidence" value="ECO:0007669"/>
    <property type="project" value="InterPro"/>
</dbReference>
<comment type="function">
    <text evidence="7">Involved in the biosynthesis of isopentenyl diphosphate (IPP) and dimethylallyl diphosphate (DMAPP), two major building blocks of isoprenoid compounds. Catalyzes the conversion of 4-diphosphocytidyl-2-C-methyl-D-erythritol 2-phosphate (CDP-ME2P) to 2-C-methyl-D-erythritol 2,4-cyclodiphosphate (ME-CPP) with a corresponding release of cytidine 5-monophosphate (CMP).</text>
</comment>
<dbReference type="SUPFAM" id="SSF69765">
    <property type="entry name" value="IpsF-like"/>
    <property type="match status" value="1"/>
</dbReference>
<keyword evidence="6 7" id="KW-0456">Lyase</keyword>
<accession>A0A7X0LLF1</accession>
<feature type="site" description="Transition state stabilizer" evidence="7">
    <location>
        <position position="19"/>
    </location>
</feature>
<dbReference type="GO" id="GO:0019288">
    <property type="term" value="P:isopentenyl diphosphate biosynthetic process, methylerythritol 4-phosphate pathway"/>
    <property type="evidence" value="ECO:0007669"/>
    <property type="project" value="UniProtKB-UniRule"/>
</dbReference>